<comment type="caution">
    <text evidence="1">The sequence shown here is derived from an EMBL/GenBank/DDBJ whole genome shotgun (WGS) entry which is preliminary data.</text>
</comment>
<sequence length="75" mass="7977">MTRIARMNPAPGRFSPAGSQVRFSVEAGLPAKVVNDDAHRQDEPGAWTFFAGKPAPTGGFAGALFCRSWLASEGR</sequence>
<gene>
    <name evidence="1" type="ORF">HBO43_13355</name>
</gene>
<reference evidence="1 2" key="1">
    <citation type="journal article" date="2020" name="Front. Microbiol.">
        <title>Genetic Organization of the aprX-lipA2 Operon Affects the Proteolytic Potential of Pseudomonas Species in Milk.</title>
        <authorList>
            <person name="Maier C."/>
            <person name="Huptas C."/>
            <person name="von Neubeck M."/>
            <person name="Scherer S."/>
            <person name="Wenning M."/>
            <person name="Lucking G."/>
        </authorList>
    </citation>
    <scope>NUCLEOTIDE SEQUENCE [LARGE SCALE GENOMIC DNA]</scope>
    <source>
        <strain evidence="1 2">WS 4671</strain>
    </source>
</reference>
<dbReference type="OrthoDB" id="7032810at2"/>
<dbReference type="RefSeq" id="WP_108526445.1">
    <property type="nucleotide sequence ID" value="NZ_CP149793.1"/>
</dbReference>
<organism evidence="1 2">
    <name type="scientific">Pseudomonas veronii</name>
    <dbReference type="NCBI Taxonomy" id="76761"/>
    <lineage>
        <taxon>Bacteria</taxon>
        <taxon>Pseudomonadati</taxon>
        <taxon>Pseudomonadota</taxon>
        <taxon>Gammaproteobacteria</taxon>
        <taxon>Pseudomonadales</taxon>
        <taxon>Pseudomonadaceae</taxon>
        <taxon>Pseudomonas</taxon>
    </lineage>
</organism>
<dbReference type="EMBL" id="JAAQWE010000011">
    <property type="protein sequence ID" value="NMX97584.1"/>
    <property type="molecule type" value="Genomic_DNA"/>
</dbReference>
<protein>
    <submittedName>
        <fullName evidence="1">Uncharacterized protein</fullName>
    </submittedName>
</protein>
<evidence type="ECO:0000313" key="1">
    <source>
        <dbReference type="EMBL" id="NMX97584.1"/>
    </source>
</evidence>
<name>A0A7Y0ZT80_PSEVE</name>
<dbReference type="AlphaFoldDB" id="A0A7Y0ZT80"/>
<proteinExistence type="predicted"/>
<evidence type="ECO:0000313" key="2">
    <source>
        <dbReference type="Proteomes" id="UP000552560"/>
    </source>
</evidence>
<accession>A0A7Y0ZT80</accession>
<dbReference type="Proteomes" id="UP000552560">
    <property type="component" value="Unassembled WGS sequence"/>
</dbReference>